<dbReference type="GO" id="GO:0090522">
    <property type="term" value="P:vesicle tethering involved in exocytosis"/>
    <property type="evidence" value="ECO:0007669"/>
    <property type="project" value="InterPro"/>
</dbReference>
<evidence type="ECO:0000259" key="3">
    <source>
        <dbReference type="Pfam" id="PF20651"/>
    </source>
</evidence>
<dbReference type="InterPro" id="IPR042045">
    <property type="entry name" value="EXOC6/Sec15_C_dom1"/>
</dbReference>
<proteinExistence type="predicted"/>
<reference evidence="4" key="1">
    <citation type="submission" date="2019-11" db="EMBL/GenBank/DDBJ databases">
        <title>Leishmania tarentolae CDS.</title>
        <authorList>
            <person name="Goto Y."/>
            <person name="Yamagishi J."/>
        </authorList>
    </citation>
    <scope>NUCLEOTIDE SEQUENCE [LARGE SCALE GENOMIC DNA]</scope>
    <source>
        <strain evidence="4">Parrot Tar II</strain>
    </source>
</reference>
<dbReference type="FunFam" id="1.10.357.30:FF:000006">
    <property type="entry name" value="Hypothetical_protein_-_conserved"/>
    <property type="match status" value="1"/>
</dbReference>
<gene>
    <name evidence="4" type="ORF">LtaPh_1101700</name>
</gene>
<dbReference type="Pfam" id="PF04091">
    <property type="entry name" value="Sec15_C"/>
    <property type="match status" value="1"/>
</dbReference>
<name>A0A640KB41_LEITA</name>
<feature type="region of interest" description="Disordered" evidence="1">
    <location>
        <begin position="154"/>
        <end position="181"/>
    </location>
</feature>
<dbReference type="InterPro" id="IPR048359">
    <property type="entry name" value="EXOC6_Sec15_N"/>
</dbReference>
<feature type="domain" description="Exocyst complex subunit EXOC6/Sec15 C-terminal" evidence="2">
    <location>
        <begin position="616"/>
        <end position="849"/>
    </location>
</feature>
<protein>
    <recommendedName>
        <fullName evidence="6">Exocyst complex component 6</fullName>
    </recommendedName>
</protein>
<organism evidence="4 5">
    <name type="scientific">Leishmania tarentolae</name>
    <name type="common">Sauroleishmania tarentolae</name>
    <dbReference type="NCBI Taxonomy" id="5689"/>
    <lineage>
        <taxon>Eukaryota</taxon>
        <taxon>Discoba</taxon>
        <taxon>Euglenozoa</taxon>
        <taxon>Kinetoplastea</taxon>
        <taxon>Metakinetoplastina</taxon>
        <taxon>Trypanosomatida</taxon>
        <taxon>Trypanosomatidae</taxon>
        <taxon>Leishmaniinae</taxon>
        <taxon>Leishmania</taxon>
        <taxon>lizard Leishmania</taxon>
    </lineage>
</organism>
<comment type="caution">
    <text evidence="4">The sequence shown here is derived from an EMBL/GenBank/DDBJ whole genome shotgun (WGS) entry which is preliminary data.</text>
</comment>
<dbReference type="AlphaFoldDB" id="A0A640KB41"/>
<dbReference type="Pfam" id="PF20651">
    <property type="entry name" value="EXOC6_Sec15_N"/>
    <property type="match status" value="1"/>
</dbReference>
<feature type="domain" description="Exocyst complex component EXOC6/Sec15 N-terminal" evidence="3">
    <location>
        <begin position="254"/>
        <end position="422"/>
    </location>
</feature>
<dbReference type="VEuPathDB" id="TriTrypDB:LtaPh_1101700"/>
<dbReference type="InterPro" id="IPR046361">
    <property type="entry name" value="EXOC6/Sec15_C"/>
</dbReference>
<evidence type="ECO:0008006" key="6">
    <source>
        <dbReference type="Google" id="ProtNLM"/>
    </source>
</evidence>
<evidence type="ECO:0000256" key="1">
    <source>
        <dbReference type="SAM" id="MobiDB-lite"/>
    </source>
</evidence>
<dbReference type="OrthoDB" id="10267033at2759"/>
<dbReference type="GO" id="GO:0016020">
    <property type="term" value="C:membrane"/>
    <property type="evidence" value="ECO:0007669"/>
    <property type="project" value="TreeGrafter"/>
</dbReference>
<evidence type="ECO:0000313" key="5">
    <source>
        <dbReference type="Proteomes" id="UP000419144"/>
    </source>
</evidence>
<accession>A0A640KB41</accession>
<keyword evidence="5" id="KW-1185">Reference proteome</keyword>
<sequence length="1028" mass="113435">MQDGAPTKQDRRIYKVLRDRCDAPRVLFSTADPLVLMRHGDRCHVLLFSTKYYTYMVKSKGFKLYAVWANRQLSVTAQSDRVTLTSLDSRAINAAPQSYKKTTDAAVNEFSTVTLETKSALSAAEVEERIMCLVESAQRTAAVLEQQERGIALEGGRGLGDNNDDAHSDSSSDSEDVDGGGTFISETLASAAARAAVQQGDGGRKKKASEGGLHMAPSRYIAITSLVDGEFADYTTLKNAYMRHEEEDLLRDLGVFIKENEGQVEALCEHHYPALIHATQQCVSISERDAELVGEELSGATALVRTAVVNMKKATSSLLLSRSTRDNLQQVRSLLSKAITVAEYLETAESQTQRQQLVGAVATLRELIRLAAPLGEYAIGEYVLHVRIPALTQDVFSYAVQHLNNWLRLLRDKAHPIGKAAMEWQGTVTAGRLSSQLVIAEASERWWLNEEFVPAQLELAPFAEAEAITAVSNGAGIQAVFIELHREEYLDKYYAEGRWQQARADLLECPLTLTSLSSAEVLSKFREYCATAMGFILIEDIVYGATSPHLRSRAAIIQLWASLSAKITEHSLNVLQVLLANPSDMSEAVQQVQTLQSLIRCAADNVKCVELSNLPLIRVMETASDQLISLWLQQACVDCMQLIMSDSFAPAVATDAAQYAELVTRFYFHKCTSLELNIPSTYTSGALTLPYSAVVPRIGECVLGFLTQCYSTIITDTSTVVMQSELNNVDEMLLKYLTVLFRTVAESMQGQLMSINARAVLQLAVYVTSCSVMPVIISCVEQQYMLHWQCDYEREKMQTMGAPKLMAHCVKFFAKSLQHGIEQLLSAIMKEVEERLQPVDSLSYWKAQVEARRQNKTEDGQAFASCMEYIFMMIPKLSSVLQCTVVRSVVGTAVTRAGVLMQSSLYTAITSAYQDGARDFDIWKEVIDEYEKQCSVDVPLWQRRLGELLPGISGAQRFPLNAAVAAQDVWQWMDPKEKAHKAEKASQPQILAGIEGAGKAVAKGFQAVGKGVAATASVFGKGPQQPQH</sequence>
<dbReference type="InterPro" id="IPR007225">
    <property type="entry name" value="EXOC6/Sec15"/>
</dbReference>
<dbReference type="PANTHER" id="PTHR12702">
    <property type="entry name" value="SEC15"/>
    <property type="match status" value="1"/>
</dbReference>
<evidence type="ECO:0000259" key="2">
    <source>
        <dbReference type="Pfam" id="PF04091"/>
    </source>
</evidence>
<dbReference type="GO" id="GO:0006886">
    <property type="term" value="P:intracellular protein transport"/>
    <property type="evidence" value="ECO:0007669"/>
    <property type="project" value="InterPro"/>
</dbReference>
<dbReference type="Gene3D" id="1.10.357.30">
    <property type="entry name" value="Exocyst complex subunit Sec15 C-terminal domain, N-terminal subdomain"/>
    <property type="match status" value="1"/>
</dbReference>
<evidence type="ECO:0000313" key="4">
    <source>
        <dbReference type="EMBL" id="GET86622.1"/>
    </source>
</evidence>
<dbReference type="GO" id="GO:0006893">
    <property type="term" value="P:Golgi to plasma membrane transport"/>
    <property type="evidence" value="ECO:0007669"/>
    <property type="project" value="TreeGrafter"/>
</dbReference>
<dbReference type="PANTHER" id="PTHR12702:SF0">
    <property type="entry name" value="EXOCYST COMPLEX COMPONENT 6"/>
    <property type="match status" value="1"/>
</dbReference>
<dbReference type="EMBL" id="BLBS01000013">
    <property type="protein sequence ID" value="GET86622.1"/>
    <property type="molecule type" value="Genomic_DNA"/>
</dbReference>
<dbReference type="Proteomes" id="UP000419144">
    <property type="component" value="Unassembled WGS sequence"/>
</dbReference>
<dbReference type="GO" id="GO:0000145">
    <property type="term" value="C:exocyst"/>
    <property type="evidence" value="ECO:0007669"/>
    <property type="project" value="TreeGrafter"/>
</dbReference>